<organism evidence="11 12">
    <name type="scientific">Hanseniaspora valbyensis NRRL Y-1626</name>
    <dbReference type="NCBI Taxonomy" id="766949"/>
    <lineage>
        <taxon>Eukaryota</taxon>
        <taxon>Fungi</taxon>
        <taxon>Dikarya</taxon>
        <taxon>Ascomycota</taxon>
        <taxon>Saccharomycotina</taxon>
        <taxon>Saccharomycetes</taxon>
        <taxon>Saccharomycodales</taxon>
        <taxon>Saccharomycodaceae</taxon>
        <taxon>Hanseniaspora</taxon>
    </lineage>
</organism>
<keyword evidence="8 10" id="KW-1133">Transmembrane helix</keyword>
<dbReference type="PANTHER" id="PTHR23284:SF0">
    <property type="entry name" value="PROLACTIN REGULATORY ELEMENT-BINDING PROTEIN"/>
    <property type="match status" value="1"/>
</dbReference>
<evidence type="ECO:0000256" key="5">
    <source>
        <dbReference type="ARBA" id="ARBA00022824"/>
    </source>
</evidence>
<dbReference type="OrthoDB" id="2013972at2759"/>
<evidence type="ECO:0000256" key="1">
    <source>
        <dbReference type="ARBA" id="ARBA00022448"/>
    </source>
</evidence>
<dbReference type="InterPro" id="IPR045260">
    <property type="entry name" value="Sec12-like"/>
</dbReference>
<evidence type="ECO:0000256" key="4">
    <source>
        <dbReference type="ARBA" id="ARBA00022737"/>
    </source>
</evidence>
<feature type="non-terminal residue" evidence="11">
    <location>
        <position position="385"/>
    </location>
</feature>
<dbReference type="GO" id="GO:0015031">
    <property type="term" value="P:protein transport"/>
    <property type="evidence" value="ECO:0007669"/>
    <property type="project" value="UniProtKB-KW"/>
</dbReference>
<keyword evidence="3 10" id="KW-0812">Transmembrane</keyword>
<keyword evidence="2 10" id="KW-0853">WD repeat</keyword>
<comment type="function">
    <text evidence="10">Guanine nucleotide-exchange factor (GEF) required for the formation or budding of transport vesicles from the ER.</text>
</comment>
<proteinExistence type="inferred from homology"/>
<evidence type="ECO:0000256" key="8">
    <source>
        <dbReference type="ARBA" id="ARBA00022989"/>
    </source>
</evidence>
<keyword evidence="5 10" id="KW-0256">Endoplasmic reticulum</keyword>
<dbReference type="SMART" id="SM00320">
    <property type="entry name" value="WD40"/>
    <property type="match status" value="2"/>
</dbReference>
<dbReference type="SUPFAM" id="SSF50978">
    <property type="entry name" value="WD40 repeat-like"/>
    <property type="match status" value="1"/>
</dbReference>
<dbReference type="GO" id="GO:0005789">
    <property type="term" value="C:endoplasmic reticulum membrane"/>
    <property type="evidence" value="ECO:0007669"/>
    <property type="project" value="UniProtKB-SubCell"/>
</dbReference>
<keyword evidence="9 10" id="KW-0472">Membrane</keyword>
<keyword evidence="4 10" id="KW-0677">Repeat</keyword>
<dbReference type="InterPro" id="IPR001680">
    <property type="entry name" value="WD40_rpt"/>
</dbReference>
<dbReference type="Gene3D" id="2.130.10.10">
    <property type="entry name" value="YVTN repeat-like/Quinoprotein amine dehydrogenase"/>
    <property type="match status" value="1"/>
</dbReference>
<feature type="transmembrane region" description="Helical" evidence="10">
    <location>
        <begin position="359"/>
        <end position="380"/>
    </location>
</feature>
<dbReference type="GO" id="GO:0000139">
    <property type="term" value="C:Golgi membrane"/>
    <property type="evidence" value="ECO:0007669"/>
    <property type="project" value="UniProtKB-SubCell"/>
</dbReference>
<dbReference type="PANTHER" id="PTHR23284">
    <property type="entry name" value="PROLACTIN REGULATORY ELEMENT BINDING PROTEIN"/>
    <property type="match status" value="1"/>
</dbReference>
<keyword evidence="7 10" id="KW-0653">Protein transport</keyword>
<evidence type="ECO:0000256" key="3">
    <source>
        <dbReference type="ARBA" id="ARBA00022692"/>
    </source>
</evidence>
<dbReference type="InterPro" id="IPR036322">
    <property type="entry name" value="WD40_repeat_dom_sf"/>
</dbReference>
<keyword evidence="12" id="KW-1185">Reference proteome</keyword>
<evidence type="ECO:0000313" key="11">
    <source>
        <dbReference type="EMBL" id="OBA24751.1"/>
    </source>
</evidence>
<keyword evidence="1 10" id="KW-0813">Transport</keyword>
<dbReference type="Proteomes" id="UP000092321">
    <property type="component" value="Unassembled WGS sequence"/>
</dbReference>
<evidence type="ECO:0000256" key="6">
    <source>
        <dbReference type="ARBA" id="ARBA00022892"/>
    </source>
</evidence>
<evidence type="ECO:0000256" key="7">
    <source>
        <dbReference type="ARBA" id="ARBA00022927"/>
    </source>
</evidence>
<dbReference type="InterPro" id="IPR015943">
    <property type="entry name" value="WD40/YVTN_repeat-like_dom_sf"/>
</dbReference>
<keyword evidence="6" id="KW-0931">ER-Golgi transport</keyword>
<sequence length="385" mass="43765">MKVNVIKSNLKYPLYSCKFINDDLLLVTGGGGEGNNGIDNKVTLLTILDNENKIKKFRELKLSDDDDSPTCADGIKVDGIFLLGCNENSNKIMQTNTNNSLQRFNYENQHIRFVASVDYDKEMESQRDLNTYMKFLKISENIEFAAVCTNKFPSIIRIINPITLHELYEIETGNELKDFDFQQGKDAKILSYITKNTCELISCVTGTFITKSYQFDVDTFTTLKLKFITNDKFFILLKNEVSNKFELQLFSITGEIKRLKTLHLNELKFKGITSVDFANNILAISGNDNSVSFFYLNHTGNNASLKFLKKFDELHTFAITKIAFNKSGSRLATVSADNSVSVINIPHNFEKFKPTTKRLLTFIINSFIIAILAVLGKMAVDRNYH</sequence>
<dbReference type="GO" id="GO:0006888">
    <property type="term" value="P:endoplasmic reticulum to Golgi vesicle-mediated transport"/>
    <property type="evidence" value="ECO:0007669"/>
    <property type="project" value="UniProtKB-UniRule"/>
</dbReference>
<gene>
    <name evidence="11" type="ORF">HANVADRAFT_11314</name>
</gene>
<reference evidence="12" key="1">
    <citation type="journal article" date="2016" name="Proc. Natl. Acad. Sci. U.S.A.">
        <title>Comparative genomics of biotechnologically important yeasts.</title>
        <authorList>
            <person name="Riley R."/>
            <person name="Haridas S."/>
            <person name="Wolfe K.H."/>
            <person name="Lopes M.R."/>
            <person name="Hittinger C.T."/>
            <person name="Goeker M."/>
            <person name="Salamov A.A."/>
            <person name="Wisecaver J.H."/>
            <person name="Long T.M."/>
            <person name="Calvey C.H."/>
            <person name="Aerts A.L."/>
            <person name="Barry K.W."/>
            <person name="Choi C."/>
            <person name="Clum A."/>
            <person name="Coughlan A.Y."/>
            <person name="Deshpande S."/>
            <person name="Douglass A.P."/>
            <person name="Hanson S.J."/>
            <person name="Klenk H.-P."/>
            <person name="LaButti K.M."/>
            <person name="Lapidus A."/>
            <person name="Lindquist E.A."/>
            <person name="Lipzen A.M."/>
            <person name="Meier-Kolthoff J.P."/>
            <person name="Ohm R.A."/>
            <person name="Otillar R.P."/>
            <person name="Pangilinan J.L."/>
            <person name="Peng Y."/>
            <person name="Rokas A."/>
            <person name="Rosa C.A."/>
            <person name="Scheuner C."/>
            <person name="Sibirny A.A."/>
            <person name="Slot J.C."/>
            <person name="Stielow J.B."/>
            <person name="Sun H."/>
            <person name="Kurtzman C.P."/>
            <person name="Blackwell M."/>
            <person name="Grigoriev I.V."/>
            <person name="Jeffries T.W."/>
        </authorList>
    </citation>
    <scope>NUCLEOTIDE SEQUENCE [LARGE SCALE GENOMIC DNA]</scope>
    <source>
        <strain evidence="12">NRRL Y-1626</strain>
    </source>
</reference>
<comment type="subcellular location">
    <subcellularLocation>
        <location evidence="10">Endoplasmic reticulum membrane</location>
        <topology evidence="10">Single-pass type II membrane protein</topology>
    </subcellularLocation>
    <subcellularLocation>
        <location evidence="10">Golgi apparatus membrane</location>
        <topology evidence="10">Single-pass type II membrane protein</topology>
    </subcellularLocation>
</comment>
<name>A0A1B7T7N4_9ASCO</name>
<evidence type="ECO:0000313" key="12">
    <source>
        <dbReference type="Proteomes" id="UP000092321"/>
    </source>
</evidence>
<accession>A0A1B7T7N4</accession>
<evidence type="ECO:0000256" key="9">
    <source>
        <dbReference type="ARBA" id="ARBA00023136"/>
    </source>
</evidence>
<evidence type="ECO:0000256" key="2">
    <source>
        <dbReference type="ARBA" id="ARBA00022574"/>
    </source>
</evidence>
<dbReference type="GO" id="GO:0003400">
    <property type="term" value="P:regulation of COPII vesicle coating"/>
    <property type="evidence" value="ECO:0007669"/>
    <property type="project" value="UniProtKB-UniRule"/>
</dbReference>
<evidence type="ECO:0000256" key="10">
    <source>
        <dbReference type="RuleBase" id="RU369019"/>
    </source>
</evidence>
<protein>
    <recommendedName>
        <fullName evidence="10">Guanine nucleotide-exchange factor SEC12</fullName>
    </recommendedName>
</protein>
<dbReference type="GO" id="GO:0005085">
    <property type="term" value="F:guanyl-nucleotide exchange factor activity"/>
    <property type="evidence" value="ECO:0007669"/>
    <property type="project" value="InterPro"/>
</dbReference>
<dbReference type="Pfam" id="PF00400">
    <property type="entry name" value="WD40"/>
    <property type="match status" value="1"/>
</dbReference>
<dbReference type="EMBL" id="LXPE01000445">
    <property type="protein sequence ID" value="OBA24751.1"/>
    <property type="molecule type" value="Genomic_DNA"/>
</dbReference>
<dbReference type="AlphaFoldDB" id="A0A1B7T7N4"/>
<comment type="similarity">
    <text evidence="10">Belongs to the WD repeat SEC12 family.</text>
</comment>
<comment type="caution">
    <text evidence="11">The sequence shown here is derived from an EMBL/GenBank/DDBJ whole genome shotgun (WGS) entry which is preliminary data.</text>
</comment>